<dbReference type="Proteomes" id="UP000014500">
    <property type="component" value="Unassembled WGS sequence"/>
</dbReference>
<evidence type="ECO:0000256" key="1">
    <source>
        <dbReference type="SAM" id="Phobius"/>
    </source>
</evidence>
<keyword evidence="3" id="KW-1185">Reference proteome</keyword>
<dbReference type="EnsemblMetazoa" id="SMAR012921-RA">
    <property type="protein sequence ID" value="SMAR012921-PA"/>
    <property type="gene ID" value="SMAR012921"/>
</dbReference>
<keyword evidence="1" id="KW-0812">Transmembrane</keyword>
<protein>
    <submittedName>
        <fullName evidence="2">Uncharacterized protein</fullName>
    </submittedName>
</protein>
<organism evidence="2 3">
    <name type="scientific">Strigamia maritima</name>
    <name type="common">European centipede</name>
    <name type="synonym">Geophilus maritimus</name>
    <dbReference type="NCBI Taxonomy" id="126957"/>
    <lineage>
        <taxon>Eukaryota</taxon>
        <taxon>Metazoa</taxon>
        <taxon>Ecdysozoa</taxon>
        <taxon>Arthropoda</taxon>
        <taxon>Myriapoda</taxon>
        <taxon>Chilopoda</taxon>
        <taxon>Pleurostigmophora</taxon>
        <taxon>Geophilomorpha</taxon>
        <taxon>Linotaeniidae</taxon>
        <taxon>Strigamia</taxon>
    </lineage>
</organism>
<dbReference type="EMBL" id="JH432201">
    <property type="status" value="NOT_ANNOTATED_CDS"/>
    <property type="molecule type" value="Genomic_DNA"/>
</dbReference>
<evidence type="ECO:0000313" key="3">
    <source>
        <dbReference type="Proteomes" id="UP000014500"/>
    </source>
</evidence>
<feature type="transmembrane region" description="Helical" evidence="1">
    <location>
        <begin position="120"/>
        <end position="138"/>
    </location>
</feature>
<dbReference type="eggNOG" id="ENOG502S7Y5">
    <property type="taxonomic scope" value="Eukaryota"/>
</dbReference>
<keyword evidence="1" id="KW-0472">Membrane</keyword>
<proteinExistence type="predicted"/>
<dbReference type="HOGENOM" id="CLU_1588550_0_0_1"/>
<accession>T1JGE9</accession>
<reference evidence="2" key="2">
    <citation type="submission" date="2015-02" db="UniProtKB">
        <authorList>
            <consortium name="EnsemblMetazoa"/>
        </authorList>
    </citation>
    <scope>IDENTIFICATION</scope>
</reference>
<sequence>MTPTIGVISSKCRIIGCFGPKTSPFAKLYSNVYAICPAAPFEVQKSRSKILSVLGLRVSNRAAFAISSQVFDSEYLKTKMKIGPADYPQPPERHMKFPVTHTAKIVQFPWKFYYNNVWLWRWYFYGTAAAFPIFLWIHKKANSPENVRAWAETQRKNAEKDAEHHHLK</sequence>
<keyword evidence="1" id="KW-1133">Transmembrane helix</keyword>
<evidence type="ECO:0000313" key="2">
    <source>
        <dbReference type="EnsemblMetazoa" id="SMAR012921-PA"/>
    </source>
</evidence>
<name>T1JGE9_STRMM</name>
<dbReference type="AlphaFoldDB" id="T1JGE9"/>
<reference evidence="3" key="1">
    <citation type="submission" date="2011-05" db="EMBL/GenBank/DDBJ databases">
        <authorList>
            <person name="Richards S.R."/>
            <person name="Qu J."/>
            <person name="Jiang H."/>
            <person name="Jhangiani S.N."/>
            <person name="Agravi P."/>
            <person name="Goodspeed R."/>
            <person name="Gross S."/>
            <person name="Mandapat C."/>
            <person name="Jackson L."/>
            <person name="Mathew T."/>
            <person name="Pu L."/>
            <person name="Thornton R."/>
            <person name="Saada N."/>
            <person name="Wilczek-Boney K.B."/>
            <person name="Lee S."/>
            <person name="Kovar C."/>
            <person name="Wu Y."/>
            <person name="Scherer S.E."/>
            <person name="Worley K.C."/>
            <person name="Muzny D.M."/>
            <person name="Gibbs R."/>
        </authorList>
    </citation>
    <scope>NUCLEOTIDE SEQUENCE</scope>
    <source>
        <strain evidence="3">Brora</strain>
    </source>
</reference>